<reference evidence="4 5" key="2">
    <citation type="submission" date="2024-07" db="EMBL/GenBank/DDBJ databases">
        <authorList>
            <person name="Akdeniz Z."/>
        </authorList>
    </citation>
    <scope>NUCLEOTIDE SEQUENCE [LARGE SCALE GENOMIC DNA]</scope>
</reference>
<gene>
    <name evidence="3" type="ORF">HINF_LOCUS55065</name>
    <name evidence="4" type="ORF">HINF_LOCUS64756</name>
</gene>
<organism evidence="3">
    <name type="scientific">Hexamita inflata</name>
    <dbReference type="NCBI Taxonomy" id="28002"/>
    <lineage>
        <taxon>Eukaryota</taxon>
        <taxon>Metamonada</taxon>
        <taxon>Diplomonadida</taxon>
        <taxon>Hexamitidae</taxon>
        <taxon>Hexamitinae</taxon>
        <taxon>Hexamita</taxon>
    </lineage>
</organism>
<feature type="coiled-coil region" evidence="1">
    <location>
        <begin position="301"/>
        <end position="355"/>
    </location>
</feature>
<evidence type="ECO:0000256" key="2">
    <source>
        <dbReference type="SAM" id="MobiDB-lite"/>
    </source>
</evidence>
<feature type="region of interest" description="Disordered" evidence="2">
    <location>
        <begin position="1"/>
        <end position="63"/>
    </location>
</feature>
<comment type="caution">
    <text evidence="3">The sequence shown here is derived from an EMBL/GenBank/DDBJ whole genome shotgun (WGS) entry which is preliminary data.</text>
</comment>
<evidence type="ECO:0000313" key="5">
    <source>
        <dbReference type="Proteomes" id="UP001642409"/>
    </source>
</evidence>
<feature type="compositionally biased region" description="Polar residues" evidence="2">
    <location>
        <begin position="237"/>
        <end position="246"/>
    </location>
</feature>
<evidence type="ECO:0000256" key="1">
    <source>
        <dbReference type="SAM" id="Coils"/>
    </source>
</evidence>
<reference evidence="3" key="1">
    <citation type="submission" date="2023-06" db="EMBL/GenBank/DDBJ databases">
        <authorList>
            <person name="Kurt Z."/>
        </authorList>
    </citation>
    <scope>NUCLEOTIDE SEQUENCE</scope>
</reference>
<dbReference type="EMBL" id="CATOUU010001023">
    <property type="protein sequence ID" value="CAI9967420.1"/>
    <property type="molecule type" value="Genomic_DNA"/>
</dbReference>
<feature type="region of interest" description="Disordered" evidence="2">
    <location>
        <begin position="155"/>
        <end position="246"/>
    </location>
</feature>
<proteinExistence type="predicted"/>
<dbReference type="EMBL" id="CAXDID020000418">
    <property type="protein sequence ID" value="CAL6089278.1"/>
    <property type="molecule type" value="Genomic_DNA"/>
</dbReference>
<sequence length="591" mass="69393">MKPVANRSQSEVQKSSKFIPILKQEKRQETPKQNASNKKRLAHDAKLEPIILPEKQMPEEEERITAVQIPKDIAQRDPEETEMQLQFEQERKIKDVHLSPKEKEEAERRQNGTIKDVQLTEKQQAEINAKNKGTIKEINLNEKLTIDSARRNNGNIKDVHLNEKQQAEQAGRRNGLIKDINRPDKNQSGGQYNQQFPKDINQRDQNDPEYLNDQGKIKDVNLQQRGPKTKSMLKDNGSISPLSMNQNNLRGNRVIKKIPLPLCLKRQEVQPSPIPTDNATYEPQKLKSLQVQFTSKKFLDIQQEQKRLMDKISSLENTEEAEERELIKYETEQRLKKLEEEKEAQMREDEKKQARFAQLNVLTKQLNEILVELQMSVKATYSYNARNYFEFIQEFTYPIAYDNQHDHRAPKSDEFLPFYIENCTVESEAFIAGLDKVIIHQTEFKNPRLEEYRLIQDAERQMQNLVKSVDSTDFFIDVLRVFDNIRNEFMLNLLDLDSLKRSLEKIINKCLEESNKKEEGLVNIYNQLQETGTPKAIENSAIVLKYIDQEHLFQEEAQQQTVCEVIFQLYDNYMIRPQYNLDFLNDDAMYE</sequence>
<feature type="compositionally biased region" description="Polar residues" evidence="2">
    <location>
        <begin position="1"/>
        <end position="16"/>
    </location>
</feature>
<feature type="region of interest" description="Disordered" evidence="2">
    <location>
        <begin position="88"/>
        <end position="125"/>
    </location>
</feature>
<evidence type="ECO:0000313" key="4">
    <source>
        <dbReference type="EMBL" id="CAL6089278.1"/>
    </source>
</evidence>
<evidence type="ECO:0000313" key="3">
    <source>
        <dbReference type="EMBL" id="CAI9967420.1"/>
    </source>
</evidence>
<name>A0AA86UQ98_9EUKA</name>
<keyword evidence="1" id="KW-0175">Coiled coil</keyword>
<keyword evidence="5" id="KW-1185">Reference proteome</keyword>
<accession>A0AA86UQ98</accession>
<dbReference type="Proteomes" id="UP001642409">
    <property type="component" value="Unassembled WGS sequence"/>
</dbReference>
<protein>
    <submittedName>
        <fullName evidence="3">Uncharacterized protein</fullName>
    </submittedName>
</protein>
<feature type="compositionally biased region" description="Basic and acidic residues" evidence="2">
    <location>
        <begin position="157"/>
        <end position="166"/>
    </location>
</feature>
<feature type="compositionally biased region" description="Basic and acidic residues" evidence="2">
    <location>
        <begin position="88"/>
        <end position="110"/>
    </location>
</feature>
<dbReference type="AlphaFoldDB" id="A0AA86UQ98"/>
<feature type="compositionally biased region" description="Polar residues" evidence="2">
    <location>
        <begin position="186"/>
        <end position="196"/>
    </location>
</feature>